<name>A0A975ASA0_9GAMM</name>
<organism evidence="1 2">
    <name type="scientific">Agrilutibacter solisilvae</name>
    <dbReference type="NCBI Taxonomy" id="2763317"/>
    <lineage>
        <taxon>Bacteria</taxon>
        <taxon>Pseudomonadati</taxon>
        <taxon>Pseudomonadota</taxon>
        <taxon>Gammaproteobacteria</taxon>
        <taxon>Lysobacterales</taxon>
        <taxon>Lysobacteraceae</taxon>
        <taxon>Agrilutibacter</taxon>
    </lineage>
</organism>
<dbReference type="EMBL" id="CP071518">
    <property type="protein sequence ID" value="QSX77844.1"/>
    <property type="molecule type" value="Genomic_DNA"/>
</dbReference>
<protein>
    <submittedName>
        <fullName evidence="1">Uncharacterized protein</fullName>
    </submittedName>
</protein>
<dbReference type="Proteomes" id="UP000639274">
    <property type="component" value="Chromosome"/>
</dbReference>
<dbReference type="KEGG" id="lsf:I8J32_014105"/>
<gene>
    <name evidence="1" type="ORF">I8J32_014105</name>
</gene>
<evidence type="ECO:0000313" key="2">
    <source>
        <dbReference type="Proteomes" id="UP000639274"/>
    </source>
</evidence>
<evidence type="ECO:0000313" key="1">
    <source>
        <dbReference type="EMBL" id="QSX77844.1"/>
    </source>
</evidence>
<sequence>MHGAQVPRKVIAPGQAADQRAVYRGMQMCGGVAQAIQRVCVLAGFAEG</sequence>
<keyword evidence="2" id="KW-1185">Reference proteome</keyword>
<dbReference type="AlphaFoldDB" id="A0A975ASA0"/>
<reference evidence="1 2" key="1">
    <citation type="submission" date="2021-03" db="EMBL/GenBank/DDBJ databases">
        <title>Lysobacter sp. nov. isolated from soil of gangwondo yeongwol, south Korea.</title>
        <authorList>
            <person name="Kim K.R."/>
            <person name="Kim K.H."/>
            <person name="Jeon C.O."/>
        </authorList>
    </citation>
    <scope>NUCLEOTIDE SEQUENCE [LARGE SCALE GENOMIC DNA]</scope>
    <source>
        <strain evidence="1 2">R19</strain>
    </source>
</reference>
<dbReference type="RefSeq" id="WP_207526634.1">
    <property type="nucleotide sequence ID" value="NZ_CP071518.1"/>
</dbReference>
<proteinExistence type="predicted"/>
<accession>A0A975ASA0</accession>